<dbReference type="GO" id="GO:0003824">
    <property type="term" value="F:catalytic activity"/>
    <property type="evidence" value="ECO:0007669"/>
    <property type="project" value="InterPro"/>
</dbReference>
<keyword evidence="5" id="KW-0411">Iron-sulfur</keyword>
<dbReference type="GO" id="GO:0046872">
    <property type="term" value="F:metal ion binding"/>
    <property type="evidence" value="ECO:0007669"/>
    <property type="project" value="UniProtKB-KW"/>
</dbReference>
<protein>
    <recommendedName>
        <fullName evidence="6">Arsenosugar biosynthesis radical SAM protein ArsS-like C-terminal domain-containing protein</fullName>
    </recommendedName>
</protein>
<proteinExistence type="predicted"/>
<feature type="domain" description="Arsenosugar biosynthesis radical SAM protein ArsS-like C-terminal" evidence="6">
    <location>
        <begin position="212"/>
        <end position="346"/>
    </location>
</feature>
<evidence type="ECO:0000313" key="8">
    <source>
        <dbReference type="Proteomes" id="UP001179121"/>
    </source>
</evidence>
<dbReference type="GO" id="GO:0051536">
    <property type="term" value="F:iron-sulfur cluster binding"/>
    <property type="evidence" value="ECO:0007669"/>
    <property type="project" value="UniProtKB-KW"/>
</dbReference>
<dbReference type="SFLD" id="SFLDS00029">
    <property type="entry name" value="Radical_SAM"/>
    <property type="match status" value="1"/>
</dbReference>
<evidence type="ECO:0000256" key="2">
    <source>
        <dbReference type="ARBA" id="ARBA00022691"/>
    </source>
</evidence>
<dbReference type="Pfam" id="PF12345">
    <property type="entry name" value="DUF3641"/>
    <property type="match status" value="1"/>
</dbReference>
<evidence type="ECO:0000259" key="6">
    <source>
        <dbReference type="Pfam" id="PF12345"/>
    </source>
</evidence>
<keyword evidence="2" id="KW-0949">S-adenosyl-L-methionine</keyword>
<evidence type="ECO:0000313" key="7">
    <source>
        <dbReference type="EMBL" id="CAI4033423.1"/>
    </source>
</evidence>
<comment type="cofactor">
    <cofactor evidence="1">
        <name>[4Fe-4S] cluster</name>
        <dbReference type="ChEBI" id="CHEBI:49883"/>
    </cofactor>
</comment>
<evidence type="ECO:0000256" key="4">
    <source>
        <dbReference type="ARBA" id="ARBA00023004"/>
    </source>
</evidence>
<dbReference type="CDD" id="cd01335">
    <property type="entry name" value="Radical_SAM"/>
    <property type="match status" value="1"/>
</dbReference>
<keyword evidence="3" id="KW-0479">Metal-binding</keyword>
<evidence type="ECO:0000256" key="3">
    <source>
        <dbReference type="ARBA" id="ARBA00022723"/>
    </source>
</evidence>
<dbReference type="SFLD" id="SFLDG01067">
    <property type="entry name" value="SPASM/twitch_domain_containing"/>
    <property type="match status" value="1"/>
</dbReference>
<dbReference type="RefSeq" id="WP_289270605.1">
    <property type="nucleotide sequence ID" value="NZ_OX365700.1"/>
</dbReference>
<dbReference type="EMBL" id="OX365700">
    <property type="protein sequence ID" value="CAI4033423.1"/>
    <property type="molecule type" value="Genomic_DNA"/>
</dbReference>
<name>A0AA86TAH7_9BACT</name>
<dbReference type="NCBIfam" id="TIGR04167">
    <property type="entry name" value="rSAM_SeCys"/>
    <property type="match status" value="1"/>
</dbReference>
<dbReference type="InterPro" id="IPR026351">
    <property type="entry name" value="rSAM_ArsS-like"/>
</dbReference>
<dbReference type="PANTHER" id="PTHR43728:SF1">
    <property type="entry name" value="FE-S OXIDOREDUCTASE"/>
    <property type="match status" value="1"/>
</dbReference>
<keyword evidence="8" id="KW-1185">Reference proteome</keyword>
<dbReference type="SUPFAM" id="SSF102114">
    <property type="entry name" value="Radical SAM enzymes"/>
    <property type="match status" value="1"/>
</dbReference>
<evidence type="ECO:0000256" key="1">
    <source>
        <dbReference type="ARBA" id="ARBA00001966"/>
    </source>
</evidence>
<sequence>MAPLASTLAARSSPLASTGRQLQMLAQTTACSAFDKQLEQAGLHPLHATGITVFQINVGKLCNQTCRHCHVDAGPDRTESMSRGTAELCIAALAKTDIPTVDITGGAPELNPNFRWLVEQARALGRHVMDRCNLTVLLLPSQADLGSFLAHHRVEVVASLPYYRAGQTDAQRGEGVFDKSIRGLRLLNELGYGREGSGLVLNLIYNPVGAFLPPKQEAIESQFRKELAQRYGVTFTHLYTIANMPISRFLEFLVESGNYDGYMERLATAFNPAAAAGVMCRYTLSVGWDGTLYDCDFNQMLDLPVDGRVPQHIRDFDPARLDHRQIVTRNHCYGCTAGSGSSCGGAVTG</sequence>
<dbReference type="PANTHER" id="PTHR43728">
    <property type="entry name" value="SLR0304 PROTEIN"/>
    <property type="match status" value="1"/>
</dbReference>
<dbReference type="AlphaFoldDB" id="A0AA86TAH7"/>
<dbReference type="InterPro" id="IPR007197">
    <property type="entry name" value="rSAM"/>
</dbReference>
<dbReference type="KEGG" id="nti:DNFV4_03859"/>
<dbReference type="InterPro" id="IPR013785">
    <property type="entry name" value="Aldolase_TIM"/>
</dbReference>
<dbReference type="InterPro" id="IPR024521">
    <property type="entry name" value="ArsS-like_C"/>
</dbReference>
<evidence type="ECO:0000256" key="5">
    <source>
        <dbReference type="ARBA" id="ARBA00023014"/>
    </source>
</evidence>
<dbReference type="Gene3D" id="3.20.20.70">
    <property type="entry name" value="Aldolase class I"/>
    <property type="match status" value="1"/>
</dbReference>
<reference evidence="7" key="1">
    <citation type="submission" date="2022-10" db="EMBL/GenBank/DDBJ databases">
        <authorList>
            <person name="Koch H."/>
        </authorList>
    </citation>
    <scope>NUCLEOTIDE SEQUENCE</scope>
    <source>
        <strain evidence="7">DNF</strain>
    </source>
</reference>
<accession>A0AA86TAH7</accession>
<dbReference type="Proteomes" id="UP001179121">
    <property type="component" value="Chromosome"/>
</dbReference>
<keyword evidence="4" id="KW-0408">Iron</keyword>
<dbReference type="InterPro" id="IPR058240">
    <property type="entry name" value="rSAM_sf"/>
</dbReference>
<gene>
    <name evidence="7" type="ORF">DNFV4_03859</name>
</gene>
<organism evidence="7 8">
    <name type="scientific">Nitrospira tepida</name>
    <dbReference type="NCBI Taxonomy" id="2973512"/>
    <lineage>
        <taxon>Bacteria</taxon>
        <taxon>Pseudomonadati</taxon>
        <taxon>Nitrospirota</taxon>
        <taxon>Nitrospiria</taxon>
        <taxon>Nitrospirales</taxon>
        <taxon>Nitrospiraceae</taxon>
        <taxon>Nitrospira</taxon>
    </lineage>
</organism>